<feature type="non-terminal residue" evidence="2">
    <location>
        <position position="120"/>
    </location>
</feature>
<proteinExistence type="predicted"/>
<dbReference type="InterPro" id="IPR031734">
    <property type="entry name" value="MBF2"/>
</dbReference>
<organism evidence="2 3">
    <name type="scientific">Brenthis ino</name>
    <name type="common">lesser marbled fritillary</name>
    <dbReference type="NCBI Taxonomy" id="405034"/>
    <lineage>
        <taxon>Eukaryota</taxon>
        <taxon>Metazoa</taxon>
        <taxon>Ecdysozoa</taxon>
        <taxon>Arthropoda</taxon>
        <taxon>Hexapoda</taxon>
        <taxon>Insecta</taxon>
        <taxon>Pterygota</taxon>
        <taxon>Neoptera</taxon>
        <taxon>Endopterygota</taxon>
        <taxon>Lepidoptera</taxon>
        <taxon>Glossata</taxon>
        <taxon>Ditrysia</taxon>
        <taxon>Papilionoidea</taxon>
        <taxon>Nymphalidae</taxon>
        <taxon>Heliconiinae</taxon>
        <taxon>Argynnini</taxon>
        <taxon>Brenthis</taxon>
    </lineage>
</organism>
<feature type="signal peptide" evidence="1">
    <location>
        <begin position="1"/>
        <end position="19"/>
    </location>
</feature>
<protein>
    <submittedName>
        <fullName evidence="2">Uncharacterized protein</fullName>
    </submittedName>
</protein>
<accession>A0A8J9V889</accession>
<evidence type="ECO:0000313" key="2">
    <source>
        <dbReference type="EMBL" id="CAH0717793.1"/>
    </source>
</evidence>
<feature type="chain" id="PRO_5035449284" evidence="1">
    <location>
        <begin position="20"/>
        <end position="120"/>
    </location>
</feature>
<evidence type="ECO:0000256" key="1">
    <source>
        <dbReference type="SAM" id="SignalP"/>
    </source>
</evidence>
<sequence length="120" mass="13436">MKYFFPLLTLAVLVVACKSAEVQKQNGARLSAGWIRPGDILLQRRNVYLGGRPNAIQTQDFQYRATGGTVISAINAYQVGWEQYASAYIIRGGIGYNYVTIRLQASRGFGFNFNIEIWGH</sequence>
<dbReference type="EMBL" id="OV170232">
    <property type="protein sequence ID" value="CAH0717793.1"/>
    <property type="molecule type" value="Genomic_DNA"/>
</dbReference>
<dbReference type="PANTHER" id="PTHR37685">
    <property type="entry name" value="GEO11136P1-RELATED"/>
    <property type="match status" value="1"/>
</dbReference>
<dbReference type="OrthoDB" id="6818903at2759"/>
<evidence type="ECO:0000313" key="3">
    <source>
        <dbReference type="Proteomes" id="UP000838878"/>
    </source>
</evidence>
<name>A0A8J9V889_9NEOP</name>
<dbReference type="Proteomes" id="UP000838878">
    <property type="component" value="Chromosome 12"/>
</dbReference>
<dbReference type="Pfam" id="PF15868">
    <property type="entry name" value="MBF2"/>
    <property type="match status" value="1"/>
</dbReference>
<dbReference type="PANTHER" id="PTHR37685:SF1">
    <property type="entry name" value="GEO11136P1-RELATED"/>
    <property type="match status" value="1"/>
</dbReference>
<keyword evidence="3" id="KW-1185">Reference proteome</keyword>
<keyword evidence="1" id="KW-0732">Signal</keyword>
<gene>
    <name evidence="2" type="ORF">BINO364_LOCUS4357</name>
</gene>
<reference evidence="2" key="1">
    <citation type="submission" date="2021-12" db="EMBL/GenBank/DDBJ databases">
        <authorList>
            <person name="Martin H S."/>
        </authorList>
    </citation>
    <scope>NUCLEOTIDE SEQUENCE</scope>
</reference>
<dbReference type="AlphaFoldDB" id="A0A8J9V889"/>